<protein>
    <submittedName>
        <fullName evidence="1">Uncharacterized protein</fullName>
    </submittedName>
</protein>
<organism evidence="1">
    <name type="scientific">bioreactor metagenome</name>
    <dbReference type="NCBI Taxonomy" id="1076179"/>
    <lineage>
        <taxon>unclassified sequences</taxon>
        <taxon>metagenomes</taxon>
        <taxon>ecological metagenomes</taxon>
    </lineage>
</organism>
<evidence type="ECO:0000313" key="1">
    <source>
        <dbReference type="EMBL" id="MPN35502.1"/>
    </source>
</evidence>
<sequence length="130" mass="13582">MSVVYAKSIMVGSKRYGNHGETVANAAVVSSVPFRLSGLAYKPDVIITKAVIVQITTVSIKGSSSATYPSVTGCCVLTVEWAMAAEPIPASFENAALLNPIIITPMTPPFIPSGVNAPLNISTNESSINR</sequence>
<reference evidence="1" key="1">
    <citation type="submission" date="2019-08" db="EMBL/GenBank/DDBJ databases">
        <authorList>
            <person name="Kucharzyk K."/>
            <person name="Murdoch R.W."/>
            <person name="Higgins S."/>
            <person name="Loffler F."/>
        </authorList>
    </citation>
    <scope>NUCLEOTIDE SEQUENCE</scope>
</reference>
<dbReference type="EMBL" id="VSSQ01089134">
    <property type="protein sequence ID" value="MPN35502.1"/>
    <property type="molecule type" value="Genomic_DNA"/>
</dbReference>
<proteinExistence type="predicted"/>
<accession>A0A645HAW2</accession>
<gene>
    <name evidence="1" type="ORF">SDC9_183000</name>
</gene>
<name>A0A645HAW2_9ZZZZ</name>
<dbReference type="AlphaFoldDB" id="A0A645HAW2"/>
<comment type="caution">
    <text evidence="1">The sequence shown here is derived from an EMBL/GenBank/DDBJ whole genome shotgun (WGS) entry which is preliminary data.</text>
</comment>